<evidence type="ECO:0000313" key="2">
    <source>
        <dbReference type="EMBL" id="CAA9337817.1"/>
    </source>
</evidence>
<feature type="non-terminal residue" evidence="2">
    <location>
        <position position="1"/>
    </location>
</feature>
<feature type="compositionally biased region" description="Polar residues" evidence="1">
    <location>
        <begin position="1"/>
        <end position="17"/>
    </location>
</feature>
<name>A0A6J4LNU5_9ACTN</name>
<gene>
    <name evidence="2" type="ORF">AVDCRST_MAG07-2188</name>
</gene>
<evidence type="ECO:0000256" key="1">
    <source>
        <dbReference type="SAM" id="MobiDB-lite"/>
    </source>
</evidence>
<organism evidence="2">
    <name type="scientific">uncultured Frankineae bacterium</name>
    <dbReference type="NCBI Taxonomy" id="437475"/>
    <lineage>
        <taxon>Bacteria</taxon>
        <taxon>Bacillati</taxon>
        <taxon>Actinomycetota</taxon>
        <taxon>Actinomycetes</taxon>
        <taxon>Frankiales</taxon>
        <taxon>environmental samples</taxon>
    </lineage>
</organism>
<feature type="compositionally biased region" description="Pro residues" evidence="1">
    <location>
        <begin position="69"/>
        <end position="79"/>
    </location>
</feature>
<feature type="compositionally biased region" description="Low complexity" evidence="1">
    <location>
        <begin position="41"/>
        <end position="56"/>
    </location>
</feature>
<sequence>CTTTSRRAAEPVTSSRWCASGPPLPRSRRACRPTSSPPPCSGAAPAAKAATPTGGCPRCGRSPAGTRKVPPPPPPPPRR</sequence>
<proteinExistence type="predicted"/>
<protein>
    <submittedName>
        <fullName evidence="2">Uncharacterized protein</fullName>
    </submittedName>
</protein>
<dbReference type="AlphaFoldDB" id="A0A6J4LNU5"/>
<feature type="non-terminal residue" evidence="2">
    <location>
        <position position="79"/>
    </location>
</feature>
<reference evidence="2" key="1">
    <citation type="submission" date="2020-02" db="EMBL/GenBank/DDBJ databases">
        <authorList>
            <person name="Meier V. D."/>
        </authorList>
    </citation>
    <scope>NUCLEOTIDE SEQUENCE</scope>
    <source>
        <strain evidence="2">AVDCRST_MAG07</strain>
    </source>
</reference>
<dbReference type="EMBL" id="CADCUB010000106">
    <property type="protein sequence ID" value="CAA9337817.1"/>
    <property type="molecule type" value="Genomic_DNA"/>
</dbReference>
<feature type="region of interest" description="Disordered" evidence="1">
    <location>
        <begin position="1"/>
        <end position="79"/>
    </location>
</feature>
<accession>A0A6J4LNU5</accession>